<reference evidence="5" key="1">
    <citation type="submission" date="2021-01" db="EMBL/GenBank/DDBJ databases">
        <title>Caligus Genome Assembly.</title>
        <authorList>
            <person name="Gallardo-Escarate C."/>
        </authorList>
    </citation>
    <scope>NUCLEOTIDE SEQUENCE [LARGE SCALE GENOMIC DNA]</scope>
</reference>
<evidence type="ECO:0008006" key="6">
    <source>
        <dbReference type="Google" id="ProtNLM"/>
    </source>
</evidence>
<dbReference type="Proteomes" id="UP000595437">
    <property type="component" value="Chromosome 7"/>
</dbReference>
<dbReference type="OrthoDB" id="206950at2759"/>
<keyword evidence="5" id="KW-1185">Reference proteome</keyword>
<evidence type="ECO:0000256" key="3">
    <source>
        <dbReference type="SAM" id="MobiDB-lite"/>
    </source>
</evidence>
<dbReference type="AlphaFoldDB" id="A0A7T8K9Z1"/>
<evidence type="ECO:0000256" key="1">
    <source>
        <dbReference type="ARBA" id="ARBA00007563"/>
    </source>
</evidence>
<gene>
    <name evidence="4" type="ORF">FKW44_011841</name>
</gene>
<accession>A0A7T8K9Z1</accession>
<feature type="region of interest" description="Disordered" evidence="3">
    <location>
        <begin position="1"/>
        <end position="75"/>
    </location>
</feature>
<feature type="compositionally biased region" description="Basic and acidic residues" evidence="3">
    <location>
        <begin position="1"/>
        <end position="15"/>
    </location>
</feature>
<comment type="similarity">
    <text evidence="1">Belongs to the IFT43 family.</text>
</comment>
<feature type="non-terminal residue" evidence="4">
    <location>
        <position position="1"/>
    </location>
</feature>
<dbReference type="GO" id="GO:0035721">
    <property type="term" value="P:intraciliary retrograde transport"/>
    <property type="evidence" value="ECO:0007669"/>
    <property type="project" value="TreeGrafter"/>
</dbReference>
<evidence type="ECO:0000313" key="5">
    <source>
        <dbReference type="Proteomes" id="UP000595437"/>
    </source>
</evidence>
<dbReference type="Pfam" id="PF15305">
    <property type="entry name" value="IFT43"/>
    <property type="match status" value="1"/>
</dbReference>
<dbReference type="InterPro" id="IPR029302">
    <property type="entry name" value="IFT43"/>
</dbReference>
<proteinExistence type="inferred from homology"/>
<name>A0A7T8K9Z1_CALRO</name>
<organism evidence="4 5">
    <name type="scientific">Caligus rogercresseyi</name>
    <name type="common">Sea louse</name>
    <dbReference type="NCBI Taxonomy" id="217165"/>
    <lineage>
        <taxon>Eukaryota</taxon>
        <taxon>Metazoa</taxon>
        <taxon>Ecdysozoa</taxon>
        <taxon>Arthropoda</taxon>
        <taxon>Crustacea</taxon>
        <taxon>Multicrustacea</taxon>
        <taxon>Hexanauplia</taxon>
        <taxon>Copepoda</taxon>
        <taxon>Siphonostomatoida</taxon>
        <taxon>Caligidae</taxon>
        <taxon>Caligus</taxon>
    </lineage>
</organism>
<dbReference type="GO" id="GO:0030991">
    <property type="term" value="C:intraciliary transport particle A"/>
    <property type="evidence" value="ECO:0007669"/>
    <property type="project" value="InterPro"/>
</dbReference>
<evidence type="ECO:0000256" key="2">
    <source>
        <dbReference type="ARBA" id="ARBA00022794"/>
    </source>
</evidence>
<sequence>TARLGRRADKSKSAFDEESVSRPAFSGLKPKDLFSTEDSGPGRRRGVPGVWESESQGLKSSRPKTSSKSKSGFFDVDEEDDVIPIIPDLEDVQEEDLVAQVAEAPNVSVNRVASYKELDNDLLKHAAFATLDDIDLRALTKSMAPESSLKEPDSEWTWDTLFADIGGQLQEEWSLDAPENDGKTGAERPYTAFNKFPV</sequence>
<dbReference type="GO" id="GO:0005929">
    <property type="term" value="C:cilium"/>
    <property type="evidence" value="ECO:0007669"/>
    <property type="project" value="TreeGrafter"/>
</dbReference>
<dbReference type="PANTHER" id="PTHR33724">
    <property type="entry name" value="INTRAFLAGELLAR TRANSPORT PROTEIN 43 HOMOLOG"/>
    <property type="match status" value="1"/>
</dbReference>
<dbReference type="EMBL" id="CP045896">
    <property type="protein sequence ID" value="QQP50726.1"/>
    <property type="molecule type" value="Genomic_DNA"/>
</dbReference>
<protein>
    <recommendedName>
        <fullName evidence="6">Intraflagellar transport protein 43 homolog</fullName>
    </recommendedName>
</protein>
<keyword evidence="2" id="KW-0970">Cilium biogenesis/degradation</keyword>
<evidence type="ECO:0000313" key="4">
    <source>
        <dbReference type="EMBL" id="QQP50726.1"/>
    </source>
</evidence>
<dbReference type="PANTHER" id="PTHR33724:SF1">
    <property type="entry name" value="INTRAFLAGELLAR TRANSPORT PROTEIN 43 HOMOLOG"/>
    <property type="match status" value="1"/>
</dbReference>